<dbReference type="Gene3D" id="3.30.1370.50">
    <property type="entry name" value="R3H-like domain"/>
    <property type="match status" value="1"/>
</dbReference>
<dbReference type="EMBL" id="CAKKNE010000005">
    <property type="protein sequence ID" value="CAH0377571.1"/>
    <property type="molecule type" value="Genomic_DNA"/>
</dbReference>
<proteinExistence type="predicted"/>
<evidence type="ECO:0000313" key="4">
    <source>
        <dbReference type="Proteomes" id="UP000789595"/>
    </source>
</evidence>
<keyword evidence="4" id="KW-1185">Reference proteome</keyword>
<evidence type="ECO:0000259" key="2">
    <source>
        <dbReference type="PROSITE" id="PS51061"/>
    </source>
</evidence>
<organism evidence="3 4">
    <name type="scientific">Pelagomonas calceolata</name>
    <dbReference type="NCBI Taxonomy" id="35677"/>
    <lineage>
        <taxon>Eukaryota</taxon>
        <taxon>Sar</taxon>
        <taxon>Stramenopiles</taxon>
        <taxon>Ochrophyta</taxon>
        <taxon>Pelagophyceae</taxon>
        <taxon>Pelagomonadales</taxon>
        <taxon>Pelagomonadaceae</taxon>
        <taxon>Pelagomonas</taxon>
    </lineage>
</organism>
<dbReference type="AlphaFoldDB" id="A0A8J2SUX4"/>
<feature type="compositionally biased region" description="Low complexity" evidence="1">
    <location>
        <begin position="57"/>
        <end position="71"/>
    </location>
</feature>
<gene>
    <name evidence="3" type="ORF">PECAL_5P21090</name>
</gene>
<protein>
    <recommendedName>
        <fullName evidence="2">R3H domain-containing protein</fullName>
    </recommendedName>
</protein>
<feature type="region of interest" description="Disordered" evidence="1">
    <location>
        <begin position="429"/>
        <end position="449"/>
    </location>
</feature>
<evidence type="ECO:0000313" key="3">
    <source>
        <dbReference type="EMBL" id="CAH0377571.1"/>
    </source>
</evidence>
<dbReference type="Proteomes" id="UP000789595">
    <property type="component" value="Unassembled WGS sequence"/>
</dbReference>
<dbReference type="InterPro" id="IPR001374">
    <property type="entry name" value="R3H_dom"/>
</dbReference>
<comment type="caution">
    <text evidence="3">The sequence shown here is derived from an EMBL/GenBank/DDBJ whole genome shotgun (WGS) entry which is preliminary data.</text>
</comment>
<feature type="domain" description="R3H" evidence="2">
    <location>
        <begin position="286"/>
        <end position="352"/>
    </location>
</feature>
<feature type="region of interest" description="Disordered" evidence="1">
    <location>
        <begin position="51"/>
        <end position="120"/>
    </location>
</feature>
<feature type="compositionally biased region" description="Basic and acidic residues" evidence="1">
    <location>
        <begin position="429"/>
        <end position="443"/>
    </location>
</feature>
<name>A0A8J2SUX4_9STRA</name>
<sequence length="670" mass="73043">MEDTPRSSAPRSGGEELGWARCPICDATVAMSVIGQHIDSGCKAFAGAGARRRSSRGRAPAAEAPASAPAPRRSPRRSTRGRALAPSPSPPRQAPSPRRSPRRSTRGRALEPPPQAFPPLQIGASQVGACVGVHPYADVDELWHGLIYQGAAGAALERADADALGASLETRDEAVARILRNASAETRRTVATARLAGLSGATSTRDIKRAEMLVAAAADAAVARGECSKEEAAELANHERKACYTRFGTAFERSALDAYERATGRAAVADERRLEWRFYRDGGDTVVLDAKKHAAVEKRVDAFVASDAPELCLELSPAERRAAHRRAEAYPGLEHASEGRGADRRLMLRKPRTGWFVEGGDGPLSDGEASSLDQTARVRRTRFGGLPCACVDEDAYATLATVYERGAACSCEACPAKRLFNERHDEDIYEEEHASNGRKEERALPTQGSSNDELFRVVGYVDAVSPENDDSIVIEVKNRMHQVRAPELYDKLQVVTYLQMLGWSRGDLVQRIKDSPDAPVRVDRILRSEHENDWDRVVLPRLRAVAEAVLSLRADEGRRRAWLAASAYERKTTAAALCVFLPVPPEPVDDDADFWASAEAATQQAEEEAFWTEAADAADAAAAAEQRRRARRRSVRVDSVASRLLKRRRRRAAAVDSVAARAKRRRRGGA</sequence>
<accession>A0A8J2SUX4</accession>
<dbReference type="OrthoDB" id="161325at2759"/>
<dbReference type="PROSITE" id="PS51061">
    <property type="entry name" value="R3H"/>
    <property type="match status" value="1"/>
</dbReference>
<evidence type="ECO:0000256" key="1">
    <source>
        <dbReference type="SAM" id="MobiDB-lite"/>
    </source>
</evidence>
<dbReference type="Pfam" id="PF01424">
    <property type="entry name" value="R3H"/>
    <property type="match status" value="1"/>
</dbReference>
<dbReference type="GO" id="GO:0003676">
    <property type="term" value="F:nucleic acid binding"/>
    <property type="evidence" value="ECO:0007669"/>
    <property type="project" value="UniProtKB-UniRule"/>
</dbReference>
<reference evidence="3" key="1">
    <citation type="submission" date="2021-11" db="EMBL/GenBank/DDBJ databases">
        <authorList>
            <consortium name="Genoscope - CEA"/>
            <person name="William W."/>
        </authorList>
    </citation>
    <scope>NUCLEOTIDE SEQUENCE</scope>
</reference>
<dbReference type="SUPFAM" id="SSF82708">
    <property type="entry name" value="R3H domain"/>
    <property type="match status" value="1"/>
</dbReference>
<dbReference type="InterPro" id="IPR036867">
    <property type="entry name" value="R3H_dom_sf"/>
</dbReference>
<dbReference type="SMART" id="SM00393">
    <property type="entry name" value="R3H"/>
    <property type="match status" value="1"/>
</dbReference>